<keyword evidence="7 9" id="KW-0472">Membrane</keyword>
<evidence type="ECO:0000256" key="6">
    <source>
        <dbReference type="ARBA" id="ARBA00022989"/>
    </source>
</evidence>
<evidence type="ECO:0000256" key="3">
    <source>
        <dbReference type="ARBA" id="ARBA00022670"/>
    </source>
</evidence>
<geneLocation type="plasmid" evidence="11">
    <name>palbo1</name>
</geneLocation>
<evidence type="ECO:0000256" key="5">
    <source>
        <dbReference type="ARBA" id="ARBA00022801"/>
    </source>
</evidence>
<dbReference type="Proteomes" id="UP000186309">
    <property type="component" value="Plasmid PALBO1"/>
</dbReference>
<name>A0A1U7CZC9_9BACT</name>
<evidence type="ECO:0000256" key="4">
    <source>
        <dbReference type="ARBA" id="ARBA00022692"/>
    </source>
</evidence>
<feature type="transmembrane region" description="Helical" evidence="9">
    <location>
        <begin position="67"/>
        <end position="86"/>
    </location>
</feature>
<sequence length="327" mass="36209">MAHFPLVNPQASPADRNSPRGPSAPPSPFTLQAWPWLPAAIVGTLLIAWAYAPNFRHLIFIWNTEPNYSHGFLVVPIAVMILWRRLSDWNYDWTSFRAPVWSWALLGACLLGRAVAYEWSMQWVETVSILPVAACLVFALGGWPLLARAWPAIAFLVFMFPLPTSMNSLVSLPLQRIATTGSCFVMQLSGLWVVAEGNVITLGTPHGPKQLEVAMACNGLSMLMTLAATVTATVILIDMPVWKRIVILLSAFPIALISNVSRIVATGWCYYYIEGARAKELAHDWSGYLMMPLALVLVGLEIWILSWLFEADEGYARKPMGLVGPRS</sequence>
<feature type="region of interest" description="Disordered" evidence="8">
    <location>
        <begin position="1"/>
        <end position="25"/>
    </location>
</feature>
<feature type="transmembrane region" description="Helical" evidence="9">
    <location>
        <begin position="215"/>
        <end position="237"/>
    </location>
</feature>
<keyword evidence="11" id="KW-1185">Reference proteome</keyword>
<keyword evidence="4 9" id="KW-0812">Transmembrane</keyword>
<dbReference type="InterPro" id="IPR013426">
    <property type="entry name" value="EpsH-like"/>
</dbReference>
<proteinExistence type="predicted"/>
<evidence type="ECO:0000256" key="8">
    <source>
        <dbReference type="SAM" id="MobiDB-lite"/>
    </source>
</evidence>
<evidence type="ECO:0008006" key="12">
    <source>
        <dbReference type="Google" id="ProtNLM"/>
    </source>
</evidence>
<dbReference type="GO" id="GO:0008233">
    <property type="term" value="F:peptidase activity"/>
    <property type="evidence" value="ECO:0007669"/>
    <property type="project" value="UniProtKB-KW"/>
</dbReference>
<dbReference type="RefSeq" id="WP_076351672.1">
    <property type="nucleotide sequence ID" value="NZ_CP019083.1"/>
</dbReference>
<dbReference type="KEGG" id="pbor:BSF38_10025"/>
<gene>
    <name evidence="10" type="ORF">BSF38_10025</name>
</gene>
<keyword evidence="6 9" id="KW-1133">Transmembrane helix</keyword>
<feature type="transmembrane region" description="Helical" evidence="9">
    <location>
        <begin position="123"/>
        <end position="143"/>
    </location>
</feature>
<dbReference type="NCBIfam" id="TIGR04178">
    <property type="entry name" value="exo_archaeo"/>
    <property type="match status" value="1"/>
</dbReference>
<keyword evidence="5" id="KW-0378">Hydrolase</keyword>
<comment type="subcellular location">
    <subcellularLocation>
        <location evidence="1">Cell membrane</location>
        <topology evidence="1">Multi-pass membrane protein</topology>
    </subcellularLocation>
</comment>
<feature type="transmembrane region" description="Helical" evidence="9">
    <location>
        <begin position="98"/>
        <end position="116"/>
    </location>
</feature>
<feature type="transmembrane region" description="Helical" evidence="9">
    <location>
        <begin position="246"/>
        <end position="273"/>
    </location>
</feature>
<dbReference type="GO" id="GO:0005886">
    <property type="term" value="C:plasma membrane"/>
    <property type="evidence" value="ECO:0007669"/>
    <property type="project" value="UniProtKB-SubCell"/>
</dbReference>
<feature type="transmembrane region" description="Helical" evidence="9">
    <location>
        <begin position="33"/>
        <end position="55"/>
    </location>
</feature>
<keyword evidence="2" id="KW-1003">Cell membrane</keyword>
<evidence type="ECO:0000256" key="9">
    <source>
        <dbReference type="SAM" id="Phobius"/>
    </source>
</evidence>
<evidence type="ECO:0000256" key="7">
    <source>
        <dbReference type="ARBA" id="ARBA00023136"/>
    </source>
</evidence>
<evidence type="ECO:0000313" key="10">
    <source>
        <dbReference type="EMBL" id="APW64243.1"/>
    </source>
</evidence>
<dbReference type="InterPro" id="IPR026392">
    <property type="entry name" value="Exo/Archaeosortase_dom"/>
</dbReference>
<evidence type="ECO:0000256" key="1">
    <source>
        <dbReference type="ARBA" id="ARBA00004651"/>
    </source>
</evidence>
<dbReference type="InterPro" id="IPR019127">
    <property type="entry name" value="Exosortase"/>
</dbReference>
<accession>A0A1U7CZC9</accession>
<evidence type="ECO:0000256" key="2">
    <source>
        <dbReference type="ARBA" id="ARBA00022475"/>
    </source>
</evidence>
<feature type="transmembrane region" description="Helical" evidence="9">
    <location>
        <begin position="285"/>
        <end position="309"/>
    </location>
</feature>
<protein>
    <recommendedName>
        <fullName evidence="12">Exosortase/archaeosortase family protein</fullName>
    </recommendedName>
</protein>
<dbReference type="NCBIfam" id="TIGR02602">
    <property type="entry name" value="8TM_EpsH"/>
    <property type="match status" value="1"/>
</dbReference>
<evidence type="ECO:0000313" key="11">
    <source>
        <dbReference type="Proteomes" id="UP000186309"/>
    </source>
</evidence>
<dbReference type="GO" id="GO:0006508">
    <property type="term" value="P:proteolysis"/>
    <property type="evidence" value="ECO:0007669"/>
    <property type="project" value="UniProtKB-KW"/>
</dbReference>
<reference evidence="10 11" key="1">
    <citation type="submission" date="2016-12" db="EMBL/GenBank/DDBJ databases">
        <title>Comparative genomics of four Isosphaeraceae planctomycetes: a common pool of plasmids and glycoside hydrolase genes.</title>
        <authorList>
            <person name="Ivanova A."/>
        </authorList>
    </citation>
    <scope>NUCLEOTIDE SEQUENCE [LARGE SCALE GENOMIC DNA]</scope>
    <source>
        <strain evidence="10 11">PX4</strain>
        <plasmid evidence="11">palbo1</plasmid>
    </source>
</reference>
<dbReference type="Pfam" id="PF09721">
    <property type="entry name" value="Exosortase_EpsH"/>
    <property type="match status" value="1"/>
</dbReference>
<organism evidence="10 11">
    <name type="scientific">Paludisphaera borealis</name>
    <dbReference type="NCBI Taxonomy" id="1387353"/>
    <lineage>
        <taxon>Bacteria</taxon>
        <taxon>Pseudomonadati</taxon>
        <taxon>Planctomycetota</taxon>
        <taxon>Planctomycetia</taxon>
        <taxon>Isosphaerales</taxon>
        <taxon>Isosphaeraceae</taxon>
        <taxon>Paludisphaera</taxon>
    </lineage>
</organism>
<dbReference type="AlphaFoldDB" id="A0A1U7CZC9"/>
<feature type="transmembrane region" description="Helical" evidence="9">
    <location>
        <begin position="149"/>
        <end position="170"/>
    </location>
</feature>
<dbReference type="EMBL" id="CP019083">
    <property type="protein sequence ID" value="APW64243.1"/>
    <property type="molecule type" value="Genomic_DNA"/>
</dbReference>
<keyword evidence="3" id="KW-0645">Protease</keyword>
<keyword evidence="10" id="KW-0614">Plasmid</keyword>